<dbReference type="HAMAP" id="MF_00169">
    <property type="entry name" value="AroQ"/>
    <property type="match status" value="1"/>
</dbReference>
<keyword evidence="7" id="KW-0057">Aromatic amino acid biosynthesis</keyword>
<evidence type="ECO:0000256" key="7">
    <source>
        <dbReference type="HAMAP-Rule" id="MF_00169"/>
    </source>
</evidence>
<dbReference type="InterPro" id="IPR001874">
    <property type="entry name" value="DHquinase_II"/>
</dbReference>
<dbReference type="PIRSF" id="PIRSF001399">
    <property type="entry name" value="DHquinase_II"/>
    <property type="match status" value="1"/>
</dbReference>
<dbReference type="EC" id="4.2.1.10" evidence="5 7"/>
<comment type="pathway">
    <text evidence="2 7">Metabolic intermediate biosynthesis; chorismate biosynthesis; chorismate from D-erythrose 4-phosphate and phosphoenolpyruvate: step 3/7.</text>
</comment>
<feature type="active site" description="Proton donor" evidence="7 8">
    <location>
        <position position="100"/>
    </location>
</feature>
<dbReference type="Proteomes" id="UP000777784">
    <property type="component" value="Unassembled WGS sequence"/>
</dbReference>
<sequence>MKRVLVLLGPNLNMVGRREPGIYGEISIETIMKDLTGEAEKLGIRLEVFQSNHEGVLIDRLQEAQGIYDGILLNPGGYSHQSIALRDAVAACGVSVILVHLSNTWARESYRHQDIVGSACHGAVIGLGRVSFSAGLWALYRLSEERPG</sequence>
<dbReference type="InterPro" id="IPR036441">
    <property type="entry name" value="DHquinase_II_sf"/>
</dbReference>
<dbReference type="GO" id="GO:0008652">
    <property type="term" value="P:amino acid biosynthetic process"/>
    <property type="evidence" value="ECO:0007669"/>
    <property type="project" value="UniProtKB-KW"/>
</dbReference>
<evidence type="ECO:0000256" key="1">
    <source>
        <dbReference type="ARBA" id="ARBA00001864"/>
    </source>
</evidence>
<feature type="active site" description="Proton acceptor" evidence="7 8">
    <location>
        <position position="23"/>
    </location>
</feature>
<dbReference type="NCBIfam" id="NF003807">
    <property type="entry name" value="PRK05395.1-4"/>
    <property type="match status" value="1"/>
</dbReference>
<feature type="binding site" evidence="7 9">
    <location>
        <position position="111"/>
    </location>
    <ligand>
        <name>substrate</name>
    </ligand>
</feature>
<comment type="similarity">
    <text evidence="3 7">Belongs to the type-II 3-dehydroquinase family.</text>
</comment>
<comment type="caution">
    <text evidence="11">The sequence shown here is derived from an EMBL/GenBank/DDBJ whole genome shotgun (WGS) entry which is preliminary data.</text>
</comment>
<feature type="binding site" evidence="7 9">
    <location>
        <position position="74"/>
    </location>
    <ligand>
        <name>substrate</name>
    </ligand>
</feature>
<organism evidence="11 12">
    <name type="scientific">Eiseniibacteriota bacterium</name>
    <dbReference type="NCBI Taxonomy" id="2212470"/>
    <lineage>
        <taxon>Bacteria</taxon>
        <taxon>Candidatus Eiseniibacteriota</taxon>
    </lineage>
</organism>
<accession>A0A948RTA2</accession>
<evidence type="ECO:0000256" key="5">
    <source>
        <dbReference type="ARBA" id="ARBA00012060"/>
    </source>
</evidence>
<proteinExistence type="inferred from homology"/>
<dbReference type="GO" id="GO:0019631">
    <property type="term" value="P:quinate catabolic process"/>
    <property type="evidence" value="ECO:0007669"/>
    <property type="project" value="TreeGrafter"/>
</dbReference>
<comment type="function">
    <text evidence="7">Catalyzes a trans-dehydration via an enolate intermediate.</text>
</comment>
<evidence type="ECO:0000256" key="6">
    <source>
        <dbReference type="ARBA" id="ARBA00023239"/>
    </source>
</evidence>
<name>A0A948RTA2_UNCEI</name>
<comment type="subunit">
    <text evidence="4 7">Homododecamer.</text>
</comment>
<dbReference type="NCBIfam" id="NF003805">
    <property type="entry name" value="PRK05395.1-2"/>
    <property type="match status" value="1"/>
</dbReference>
<protein>
    <recommendedName>
        <fullName evidence="5 7">3-dehydroquinate dehydratase</fullName>
        <shortName evidence="7">3-dehydroquinase</shortName>
        <ecNumber evidence="5 7">4.2.1.10</ecNumber>
    </recommendedName>
    <alternativeName>
        <fullName evidence="7">Type II DHQase</fullName>
    </alternativeName>
</protein>
<feature type="site" description="Transition state stabilizer" evidence="7 10">
    <location>
        <position position="18"/>
    </location>
</feature>
<dbReference type="AlphaFoldDB" id="A0A948RTA2"/>
<dbReference type="CDD" id="cd00466">
    <property type="entry name" value="DHQase_II"/>
    <property type="match status" value="1"/>
</dbReference>
<evidence type="ECO:0000256" key="2">
    <source>
        <dbReference type="ARBA" id="ARBA00004902"/>
    </source>
</evidence>
<evidence type="ECO:0000256" key="3">
    <source>
        <dbReference type="ARBA" id="ARBA00011037"/>
    </source>
</evidence>
<dbReference type="Gene3D" id="3.40.50.9100">
    <property type="entry name" value="Dehydroquinase, class II"/>
    <property type="match status" value="1"/>
</dbReference>
<evidence type="ECO:0000313" key="11">
    <source>
        <dbReference type="EMBL" id="MBU2690605.1"/>
    </source>
</evidence>
<reference evidence="11" key="1">
    <citation type="submission" date="2021-05" db="EMBL/GenBank/DDBJ databases">
        <title>Energy efficiency and biological interactions define the core microbiome of deep oligotrophic groundwater.</title>
        <authorList>
            <person name="Mehrshad M."/>
            <person name="Lopez-Fernandez M."/>
            <person name="Bell E."/>
            <person name="Bernier-Latmani R."/>
            <person name="Bertilsson S."/>
            <person name="Dopson M."/>
        </authorList>
    </citation>
    <scope>NUCLEOTIDE SEQUENCE</scope>
    <source>
        <strain evidence="11">Modern_marine.mb.64</strain>
    </source>
</reference>
<evidence type="ECO:0000256" key="10">
    <source>
        <dbReference type="PIRSR" id="PIRSR001399-3"/>
    </source>
</evidence>
<dbReference type="GO" id="GO:0009423">
    <property type="term" value="P:chorismate biosynthetic process"/>
    <property type="evidence" value="ECO:0007669"/>
    <property type="project" value="UniProtKB-UniRule"/>
</dbReference>
<evidence type="ECO:0000256" key="9">
    <source>
        <dbReference type="PIRSR" id="PIRSR001399-2"/>
    </source>
</evidence>
<dbReference type="SUPFAM" id="SSF52304">
    <property type="entry name" value="Type II 3-dehydroquinate dehydratase"/>
    <property type="match status" value="1"/>
</dbReference>
<keyword evidence="7" id="KW-0028">Amino-acid biosynthesis</keyword>
<dbReference type="GO" id="GO:0009073">
    <property type="term" value="P:aromatic amino acid family biosynthetic process"/>
    <property type="evidence" value="ECO:0007669"/>
    <property type="project" value="UniProtKB-KW"/>
</dbReference>
<evidence type="ECO:0000313" key="12">
    <source>
        <dbReference type="Proteomes" id="UP000777784"/>
    </source>
</evidence>
<evidence type="ECO:0000256" key="8">
    <source>
        <dbReference type="PIRSR" id="PIRSR001399-1"/>
    </source>
</evidence>
<dbReference type="PANTHER" id="PTHR21272">
    <property type="entry name" value="CATABOLIC 3-DEHYDROQUINASE"/>
    <property type="match status" value="1"/>
</dbReference>
<dbReference type="PANTHER" id="PTHR21272:SF3">
    <property type="entry name" value="CATABOLIC 3-DEHYDROQUINASE"/>
    <property type="match status" value="1"/>
</dbReference>
<feature type="binding site" evidence="7 9">
    <location>
        <position position="80"/>
    </location>
    <ligand>
        <name>substrate</name>
    </ligand>
</feature>
<feature type="binding site" evidence="7 9">
    <location>
        <begin position="101"/>
        <end position="102"/>
    </location>
    <ligand>
        <name>substrate</name>
    </ligand>
</feature>
<comment type="catalytic activity">
    <reaction evidence="1 7">
        <text>3-dehydroquinate = 3-dehydroshikimate + H2O</text>
        <dbReference type="Rhea" id="RHEA:21096"/>
        <dbReference type="ChEBI" id="CHEBI:15377"/>
        <dbReference type="ChEBI" id="CHEBI:16630"/>
        <dbReference type="ChEBI" id="CHEBI:32364"/>
        <dbReference type="EC" id="4.2.1.10"/>
    </reaction>
</comment>
<evidence type="ECO:0000256" key="4">
    <source>
        <dbReference type="ARBA" id="ARBA00011193"/>
    </source>
</evidence>
<feature type="binding site" evidence="7 9">
    <location>
        <position position="87"/>
    </location>
    <ligand>
        <name>substrate</name>
    </ligand>
</feature>
<gene>
    <name evidence="7" type="primary">aroQ</name>
    <name evidence="11" type="ORF">KJ970_06715</name>
</gene>
<keyword evidence="6 7" id="KW-0456">Lyase</keyword>
<dbReference type="EMBL" id="JAHJDP010000032">
    <property type="protein sequence ID" value="MBU2690605.1"/>
    <property type="molecule type" value="Genomic_DNA"/>
</dbReference>
<dbReference type="Pfam" id="PF01220">
    <property type="entry name" value="DHquinase_II"/>
    <property type="match status" value="1"/>
</dbReference>
<dbReference type="GO" id="GO:0003855">
    <property type="term" value="F:3-dehydroquinate dehydratase activity"/>
    <property type="evidence" value="ECO:0007669"/>
    <property type="project" value="UniProtKB-UniRule"/>
</dbReference>